<proteinExistence type="predicted"/>
<dbReference type="RefSeq" id="WP_144642755.1">
    <property type="nucleotide sequence ID" value="NZ_BNAX01000005.1"/>
</dbReference>
<sequence length="126" mass="13541">MPAKTLSHVECVKLIRSPERYRPVLVSIDGQQPVTLTCFVLDDGDLLVPAGRDRALVRRAAGRTASVNITQRSLHPPGGWTVTGIGLARPLVAADRPDSLPRNLAPGAFDAGIRIAMARLTGCREH</sequence>
<dbReference type="EMBL" id="VJZA01000058">
    <property type="protein sequence ID" value="TVT18625.1"/>
    <property type="molecule type" value="Genomic_DNA"/>
</dbReference>
<accession>A0A558A2Y4</accession>
<evidence type="ECO:0008006" key="3">
    <source>
        <dbReference type="Google" id="ProtNLM"/>
    </source>
</evidence>
<organism evidence="1 2">
    <name type="scientific">Amycolatopsis acidiphila</name>
    <dbReference type="NCBI Taxonomy" id="715473"/>
    <lineage>
        <taxon>Bacteria</taxon>
        <taxon>Bacillati</taxon>
        <taxon>Actinomycetota</taxon>
        <taxon>Actinomycetes</taxon>
        <taxon>Pseudonocardiales</taxon>
        <taxon>Pseudonocardiaceae</taxon>
        <taxon>Amycolatopsis</taxon>
    </lineage>
</organism>
<evidence type="ECO:0000313" key="2">
    <source>
        <dbReference type="Proteomes" id="UP000318578"/>
    </source>
</evidence>
<name>A0A558A2Y4_9PSEU</name>
<gene>
    <name evidence="1" type="ORF">FNH06_27180</name>
</gene>
<comment type="caution">
    <text evidence="1">The sequence shown here is derived from an EMBL/GenBank/DDBJ whole genome shotgun (WGS) entry which is preliminary data.</text>
</comment>
<protein>
    <recommendedName>
        <fullName evidence="3">Pyridoxamine 5'-phosphate oxidase family protein</fullName>
    </recommendedName>
</protein>
<evidence type="ECO:0000313" key="1">
    <source>
        <dbReference type="EMBL" id="TVT18625.1"/>
    </source>
</evidence>
<reference evidence="1 2" key="1">
    <citation type="submission" date="2019-07" db="EMBL/GenBank/DDBJ databases">
        <title>New species of Amycolatopsis and Streptomyces.</title>
        <authorList>
            <person name="Duangmal K."/>
            <person name="Teo W.F.A."/>
            <person name="Lipun K."/>
        </authorList>
    </citation>
    <scope>NUCLEOTIDE SEQUENCE [LARGE SCALE GENOMIC DNA]</scope>
    <source>
        <strain evidence="1 2">JCM 30562</strain>
    </source>
</reference>
<dbReference type="Gene3D" id="2.30.110.10">
    <property type="entry name" value="Electron Transport, Fmn-binding Protein, Chain A"/>
    <property type="match status" value="1"/>
</dbReference>
<dbReference type="OrthoDB" id="3627140at2"/>
<dbReference type="Proteomes" id="UP000318578">
    <property type="component" value="Unassembled WGS sequence"/>
</dbReference>
<dbReference type="AlphaFoldDB" id="A0A558A2Y4"/>
<keyword evidence="2" id="KW-1185">Reference proteome</keyword>
<dbReference type="InterPro" id="IPR012349">
    <property type="entry name" value="Split_barrel_FMN-bd"/>
</dbReference>